<feature type="region of interest" description="Disordered" evidence="1">
    <location>
        <begin position="217"/>
        <end position="273"/>
    </location>
</feature>
<dbReference type="AlphaFoldDB" id="A0AB34L0Q1"/>
<feature type="transmembrane region" description="Helical" evidence="2">
    <location>
        <begin position="81"/>
        <end position="108"/>
    </location>
</feature>
<feature type="transmembrane region" description="Helical" evidence="2">
    <location>
        <begin position="182"/>
        <end position="205"/>
    </location>
</feature>
<reference evidence="3 4" key="1">
    <citation type="journal article" date="2020" name="Microbiol. Resour. Announc.">
        <title>Draft Genome Sequence of a Cladosporium Species Isolated from the Mesophotic Ascidian Didemnum maculosum.</title>
        <authorList>
            <person name="Gioti A."/>
            <person name="Siaperas R."/>
            <person name="Nikolaivits E."/>
            <person name="Le Goff G."/>
            <person name="Ouazzani J."/>
            <person name="Kotoulas G."/>
            <person name="Topakas E."/>
        </authorList>
    </citation>
    <scope>NUCLEOTIDE SEQUENCE [LARGE SCALE GENOMIC DNA]</scope>
    <source>
        <strain evidence="3 4">TM138-S3</strain>
    </source>
</reference>
<name>A0AB34L0Q1_9PEZI</name>
<dbReference type="GeneID" id="96003587"/>
<accession>A0AB34L0Q1</accession>
<dbReference type="RefSeq" id="XP_069232255.1">
    <property type="nucleotide sequence ID" value="XM_069370749.1"/>
</dbReference>
<evidence type="ECO:0000256" key="1">
    <source>
        <dbReference type="SAM" id="MobiDB-lite"/>
    </source>
</evidence>
<evidence type="ECO:0000256" key="2">
    <source>
        <dbReference type="SAM" id="Phobius"/>
    </source>
</evidence>
<dbReference type="Proteomes" id="UP000803884">
    <property type="component" value="Unassembled WGS sequence"/>
</dbReference>
<keyword evidence="2" id="KW-1133">Transmembrane helix</keyword>
<evidence type="ECO:0000313" key="3">
    <source>
        <dbReference type="EMBL" id="KAL1589150.1"/>
    </source>
</evidence>
<keyword evidence="4" id="KW-1185">Reference proteome</keyword>
<organism evidence="3 4">
    <name type="scientific">Cladosporium halotolerans</name>
    <dbReference type="NCBI Taxonomy" id="1052096"/>
    <lineage>
        <taxon>Eukaryota</taxon>
        <taxon>Fungi</taxon>
        <taxon>Dikarya</taxon>
        <taxon>Ascomycota</taxon>
        <taxon>Pezizomycotina</taxon>
        <taxon>Dothideomycetes</taxon>
        <taxon>Dothideomycetidae</taxon>
        <taxon>Cladosporiales</taxon>
        <taxon>Cladosporiaceae</taxon>
        <taxon>Cladosporium</taxon>
    </lineage>
</organism>
<keyword evidence="2" id="KW-0812">Transmembrane</keyword>
<gene>
    <name evidence="3" type="ORF">WHR41_02143</name>
</gene>
<feature type="transmembrane region" description="Helical" evidence="2">
    <location>
        <begin position="120"/>
        <end position="143"/>
    </location>
</feature>
<proteinExistence type="predicted"/>
<sequence>MAPTIWGLNLGEMKWGKFKSSYMFGNKDYHLRRTKFIVYQLALIFTVVSESLGTSALSNYVDEQKLVQKLNPSAYNYNNDYVGAASFNIFAGVFTAFIFGAAFFFDLFWPMRHEDRGIRIAWKGCGVASVVFVLASALELTIITARNSGYVDGVSPSEAEELLRQYKKYSITPLRYKDNGRALAAVVFVWLGFVFTFASCVILFYSIDNAEKGPGPLTAHARAAEMAQTDPHRDPEAAYAMDESEDSAEKAHNTAPEGAAADMPREPTPAATN</sequence>
<feature type="transmembrane region" description="Helical" evidence="2">
    <location>
        <begin position="36"/>
        <end position="61"/>
    </location>
</feature>
<evidence type="ECO:0000313" key="4">
    <source>
        <dbReference type="Proteomes" id="UP000803884"/>
    </source>
</evidence>
<comment type="caution">
    <text evidence="3">The sequence shown here is derived from an EMBL/GenBank/DDBJ whole genome shotgun (WGS) entry which is preliminary data.</text>
</comment>
<evidence type="ECO:0008006" key="5">
    <source>
        <dbReference type="Google" id="ProtNLM"/>
    </source>
</evidence>
<dbReference type="EMBL" id="JAAQHG020000005">
    <property type="protein sequence ID" value="KAL1589150.1"/>
    <property type="molecule type" value="Genomic_DNA"/>
</dbReference>
<protein>
    <recommendedName>
        <fullName evidence="5">MARVEL domain-containing protein</fullName>
    </recommendedName>
</protein>
<keyword evidence="2" id="KW-0472">Membrane</keyword>